<evidence type="ECO:0000313" key="12">
    <source>
        <dbReference type="EMBL" id="KAK1924797.1"/>
    </source>
</evidence>
<proteinExistence type="inferred from homology"/>
<evidence type="ECO:0000313" key="13">
    <source>
        <dbReference type="Proteomes" id="UP001182556"/>
    </source>
</evidence>
<comment type="function">
    <text evidence="9 10">Intramembrane glycolipid transporter that operates in the biosynthetic pathway of dolichol-linked oligosaccharides, the glycan precursors employed in protein asparagine (N)-glycosylation. The sequential addition of sugars to dolichol pyrophosphate produces dolichol-linked oligosaccharides containing fourteen sugars, including two GlcNAcs, nine mannoses and three glucoses. Once assembled, the oligosaccharide is transferred from the lipid to nascent proteins by oligosaccharyltransferases. The assembly of dolichol-linked oligosaccharides begins on the cytosolic side of the endoplasmic reticulum membrane and finishes in its lumen. RFT1 could mediate the translocation of the cytosolically oriented intermediate DolPP-GlcNAc2Man5, produced by ALG11, into the ER lumen where dolichol-linked oligosaccharides assembly continues. However, the intramembrane lipid transporter activity could not be confirmed in vitro.</text>
</comment>
<evidence type="ECO:0000256" key="2">
    <source>
        <dbReference type="ARBA" id="ARBA00004922"/>
    </source>
</evidence>
<reference evidence="12" key="1">
    <citation type="submission" date="2023-02" db="EMBL/GenBank/DDBJ databases">
        <title>Identification and recombinant expression of a fungal hydrolase from Papiliotrema laurentii that hydrolyzes apple cutin and clears colloidal polyester polyurethane.</title>
        <authorList>
            <consortium name="DOE Joint Genome Institute"/>
            <person name="Roman V.A."/>
            <person name="Bojanowski C."/>
            <person name="Crable B.R."/>
            <person name="Wagner D.N."/>
            <person name="Hung C.S."/>
            <person name="Nadeau L.J."/>
            <person name="Schratz L."/>
            <person name="Haridas S."/>
            <person name="Pangilinan J."/>
            <person name="Lipzen A."/>
            <person name="Na H."/>
            <person name="Yan M."/>
            <person name="Ng V."/>
            <person name="Grigoriev I.V."/>
            <person name="Spatafora J.W."/>
            <person name="Barlow D."/>
            <person name="Biffinger J."/>
            <person name="Kelley-Loughnane N."/>
            <person name="Varaljay V.A."/>
            <person name="Crookes-Goodson W.J."/>
        </authorList>
    </citation>
    <scope>NUCLEOTIDE SEQUENCE</scope>
    <source>
        <strain evidence="12">5307AH</strain>
    </source>
</reference>
<evidence type="ECO:0000256" key="5">
    <source>
        <dbReference type="ARBA" id="ARBA00022824"/>
    </source>
</evidence>
<feature type="signal peptide" evidence="11">
    <location>
        <begin position="1"/>
        <end position="25"/>
    </location>
</feature>
<dbReference type="GO" id="GO:0034203">
    <property type="term" value="P:glycolipid translocation"/>
    <property type="evidence" value="ECO:0007669"/>
    <property type="project" value="TreeGrafter"/>
</dbReference>
<gene>
    <name evidence="12" type="ORF">DB88DRAFT_437149</name>
</gene>
<dbReference type="PANTHER" id="PTHR13117:SF5">
    <property type="entry name" value="PROTEIN RFT1 HOMOLOG"/>
    <property type="match status" value="1"/>
</dbReference>
<accession>A0AAD9FRD4</accession>
<feature type="transmembrane region" description="Helical" evidence="10">
    <location>
        <begin position="76"/>
        <end position="94"/>
    </location>
</feature>
<name>A0AAD9FRD4_PAPLA</name>
<evidence type="ECO:0000256" key="7">
    <source>
        <dbReference type="ARBA" id="ARBA00023136"/>
    </source>
</evidence>
<feature type="transmembrane region" description="Helical" evidence="10">
    <location>
        <begin position="276"/>
        <end position="296"/>
    </location>
</feature>
<feature type="transmembrane region" description="Helical" evidence="10">
    <location>
        <begin position="456"/>
        <end position="476"/>
    </location>
</feature>
<comment type="caution">
    <text evidence="10">Lacks conserved residue(s) required for the propagation of feature annotation.</text>
</comment>
<dbReference type="EMBL" id="JAODAN010000004">
    <property type="protein sequence ID" value="KAK1924797.1"/>
    <property type="molecule type" value="Genomic_DNA"/>
</dbReference>
<comment type="pathway">
    <text evidence="2">Protein modification; protein glycosylation.</text>
</comment>
<dbReference type="Proteomes" id="UP001182556">
    <property type="component" value="Unassembled WGS sequence"/>
</dbReference>
<keyword evidence="13" id="KW-1185">Reference proteome</keyword>
<comment type="caution">
    <text evidence="12">The sequence shown here is derived from an EMBL/GenBank/DDBJ whole genome shotgun (WGS) entry which is preliminary data.</text>
</comment>
<evidence type="ECO:0000256" key="8">
    <source>
        <dbReference type="ARBA" id="ARBA00044793"/>
    </source>
</evidence>
<feature type="transmembrane region" description="Helical" evidence="10">
    <location>
        <begin position="335"/>
        <end position="357"/>
    </location>
</feature>
<dbReference type="InterPro" id="IPR007594">
    <property type="entry name" value="RFT1"/>
</dbReference>
<dbReference type="AlphaFoldDB" id="A0AAD9FRD4"/>
<keyword evidence="5 10" id="KW-0256">Endoplasmic reticulum</keyword>
<dbReference type="Pfam" id="PF04506">
    <property type="entry name" value="Rft-1"/>
    <property type="match status" value="1"/>
</dbReference>
<organism evidence="12 13">
    <name type="scientific">Papiliotrema laurentii</name>
    <name type="common">Cryptococcus laurentii</name>
    <dbReference type="NCBI Taxonomy" id="5418"/>
    <lineage>
        <taxon>Eukaryota</taxon>
        <taxon>Fungi</taxon>
        <taxon>Dikarya</taxon>
        <taxon>Basidiomycota</taxon>
        <taxon>Agaricomycotina</taxon>
        <taxon>Tremellomycetes</taxon>
        <taxon>Tremellales</taxon>
        <taxon>Rhynchogastremaceae</taxon>
        <taxon>Papiliotrema</taxon>
    </lineage>
</organism>
<feature type="chain" id="PRO_5042117317" description="Man(5)GlcNAc(2)-PP-dolichol translocation protein RFT1" evidence="11">
    <location>
        <begin position="26"/>
        <end position="477"/>
    </location>
</feature>
<feature type="transmembrane region" description="Helical" evidence="10">
    <location>
        <begin position="106"/>
        <end position="123"/>
    </location>
</feature>
<evidence type="ECO:0000256" key="1">
    <source>
        <dbReference type="ARBA" id="ARBA00004477"/>
    </source>
</evidence>
<keyword evidence="4 10" id="KW-0812">Transmembrane</keyword>
<feature type="transmembrane region" description="Helical" evidence="10">
    <location>
        <begin position="426"/>
        <end position="444"/>
    </location>
</feature>
<keyword evidence="10" id="KW-0813">Transport</keyword>
<sequence>MSALETGRSLFLLQLVSRLITFVLNSSLLRLSTPEVLGTASIQFDLVSATILFLSREGIRNALLRRHGANTPLANVPLYLGMVVATAAVTLYVWTSPDSTTSQTDFYPALALYVVAAWVELSIEPFYIRCLTSSPTRVGVRVQAEGLMAIVKAVVTFTLLYTFPRHALLGFGIGQCCANGALAGRYLWEYGFEGYLWAKGYVGSEARPNCRELHGPLVKLAVVNTRQSFIKHVLTEADRIAVGRICPLADQGGYAIAMNYGSLVARIIFQPIEETLLLFLTATPSAANGPLLAALTHLSSHLLLLLPAFLPPLLPPVLSVLLPRRYWATSAPHTLQTYLCFYIPLLSLNGILEAYHAATATPGDMSKQARWMMASSAVFVAVLWAIKGHVRNETALIGASCAGMLVRIGYASRHARRRVALAPQTFFPKGAVTVTAVVSGVVLRRVYNSGRWTDGWAHWAELLALGGVLGVVTLGVM</sequence>
<keyword evidence="11" id="KW-0732">Signal</keyword>
<comment type="subcellular location">
    <subcellularLocation>
        <location evidence="1 10">Endoplasmic reticulum membrane</location>
        <topology evidence="1 10">Multi-pass membrane protein</topology>
    </subcellularLocation>
</comment>
<comment type="similarity">
    <text evidence="3 10">Belongs to the RFT1 family.</text>
</comment>
<evidence type="ECO:0000256" key="4">
    <source>
        <dbReference type="ARBA" id="ARBA00022692"/>
    </source>
</evidence>
<dbReference type="PANTHER" id="PTHR13117">
    <property type="entry name" value="ENDOPLASMIC RETICULUM MULTISPAN TRANSMEMBRANE PROTEIN-RELATED"/>
    <property type="match status" value="1"/>
</dbReference>
<evidence type="ECO:0000256" key="6">
    <source>
        <dbReference type="ARBA" id="ARBA00022989"/>
    </source>
</evidence>
<evidence type="ECO:0000256" key="9">
    <source>
        <dbReference type="ARBA" id="ARBA00045912"/>
    </source>
</evidence>
<keyword evidence="6 10" id="KW-1133">Transmembrane helix</keyword>
<evidence type="ECO:0000256" key="3">
    <source>
        <dbReference type="ARBA" id="ARBA00010288"/>
    </source>
</evidence>
<evidence type="ECO:0000256" key="11">
    <source>
        <dbReference type="SAM" id="SignalP"/>
    </source>
</evidence>
<keyword evidence="7 10" id="KW-0472">Membrane</keyword>
<dbReference type="GO" id="GO:0005789">
    <property type="term" value="C:endoplasmic reticulum membrane"/>
    <property type="evidence" value="ECO:0007669"/>
    <property type="project" value="UniProtKB-SubCell"/>
</dbReference>
<evidence type="ECO:0000256" key="10">
    <source>
        <dbReference type="RuleBase" id="RU365067"/>
    </source>
</evidence>
<protein>
    <recommendedName>
        <fullName evidence="8 10">Man(5)GlcNAc(2)-PP-dolichol translocation protein RFT1</fullName>
    </recommendedName>
</protein>
<dbReference type="GO" id="GO:0006488">
    <property type="term" value="P:dolichol-linked oligosaccharide biosynthetic process"/>
    <property type="evidence" value="ECO:0007669"/>
    <property type="project" value="InterPro"/>
</dbReference>
<feature type="transmembrane region" description="Helical" evidence="10">
    <location>
        <begin position="302"/>
        <end position="323"/>
    </location>
</feature>
<feature type="transmembrane region" description="Helical" evidence="10">
    <location>
        <begin position="369"/>
        <end position="386"/>
    </location>
</feature>